<dbReference type="Proteomes" id="UP000315700">
    <property type="component" value="Chromosome"/>
</dbReference>
<feature type="compositionally biased region" description="Polar residues" evidence="1">
    <location>
        <begin position="1"/>
        <end position="14"/>
    </location>
</feature>
<evidence type="ECO:0000313" key="2">
    <source>
        <dbReference type="EMBL" id="QDT52568.1"/>
    </source>
</evidence>
<organism evidence="2 3">
    <name type="scientific">Caulifigura coniformis</name>
    <dbReference type="NCBI Taxonomy" id="2527983"/>
    <lineage>
        <taxon>Bacteria</taxon>
        <taxon>Pseudomonadati</taxon>
        <taxon>Planctomycetota</taxon>
        <taxon>Planctomycetia</taxon>
        <taxon>Planctomycetales</taxon>
        <taxon>Planctomycetaceae</taxon>
        <taxon>Caulifigura</taxon>
    </lineage>
</organism>
<feature type="region of interest" description="Disordered" evidence="1">
    <location>
        <begin position="1"/>
        <end position="20"/>
    </location>
</feature>
<accession>A0A517S8X3</accession>
<evidence type="ECO:0000256" key="1">
    <source>
        <dbReference type="SAM" id="MobiDB-lite"/>
    </source>
</evidence>
<dbReference type="EMBL" id="CP036271">
    <property type="protein sequence ID" value="QDT52568.1"/>
    <property type="molecule type" value="Genomic_DNA"/>
</dbReference>
<evidence type="ECO:0000313" key="3">
    <source>
        <dbReference type="Proteomes" id="UP000315700"/>
    </source>
</evidence>
<sequence>MICSTTNNTRSFRNGDQVPAYEPTPEQILAACLEIQSEWTPAERRRRANQRSERMMQRSVSARRIVVDHLELSDVA</sequence>
<dbReference type="InParanoid" id="A0A517S8X3"/>
<feature type="region of interest" description="Disordered" evidence="1">
    <location>
        <begin position="41"/>
        <end position="60"/>
    </location>
</feature>
<dbReference type="AlphaFoldDB" id="A0A517S8X3"/>
<dbReference type="RefSeq" id="WP_145027029.1">
    <property type="nucleotide sequence ID" value="NZ_CP036271.1"/>
</dbReference>
<reference evidence="2 3" key="1">
    <citation type="submission" date="2019-02" db="EMBL/GenBank/DDBJ databases">
        <title>Deep-cultivation of Planctomycetes and their phenomic and genomic characterization uncovers novel biology.</title>
        <authorList>
            <person name="Wiegand S."/>
            <person name="Jogler M."/>
            <person name="Boedeker C."/>
            <person name="Pinto D."/>
            <person name="Vollmers J."/>
            <person name="Rivas-Marin E."/>
            <person name="Kohn T."/>
            <person name="Peeters S.H."/>
            <person name="Heuer A."/>
            <person name="Rast P."/>
            <person name="Oberbeckmann S."/>
            <person name="Bunk B."/>
            <person name="Jeske O."/>
            <person name="Meyerdierks A."/>
            <person name="Storesund J.E."/>
            <person name="Kallscheuer N."/>
            <person name="Luecker S."/>
            <person name="Lage O.M."/>
            <person name="Pohl T."/>
            <person name="Merkel B.J."/>
            <person name="Hornburger P."/>
            <person name="Mueller R.-W."/>
            <person name="Bruemmer F."/>
            <person name="Labrenz M."/>
            <person name="Spormann A.M."/>
            <person name="Op den Camp H."/>
            <person name="Overmann J."/>
            <person name="Amann R."/>
            <person name="Jetten M.S.M."/>
            <person name="Mascher T."/>
            <person name="Medema M.H."/>
            <person name="Devos D.P."/>
            <person name="Kaster A.-K."/>
            <person name="Ovreas L."/>
            <person name="Rohde M."/>
            <person name="Galperin M.Y."/>
            <person name="Jogler C."/>
        </authorList>
    </citation>
    <scope>NUCLEOTIDE SEQUENCE [LARGE SCALE GENOMIC DNA]</scope>
    <source>
        <strain evidence="2 3">Pan44</strain>
    </source>
</reference>
<name>A0A517S8X3_9PLAN</name>
<gene>
    <name evidence="2" type="ORF">Pan44_05800</name>
</gene>
<keyword evidence="3" id="KW-1185">Reference proteome</keyword>
<proteinExistence type="predicted"/>
<dbReference type="KEGG" id="ccos:Pan44_05800"/>
<protein>
    <submittedName>
        <fullName evidence="2">Uncharacterized protein</fullName>
    </submittedName>
</protein>